<sequence length="91" mass="9984">MHFKFSAFFALSLLPFVLPLATVASPANVKLGARTFNSNMTSLADNLEKRANKNARLTWYDVSVGVTACGKSYSNDLPASVFWLDLVVHMS</sequence>
<evidence type="ECO:0000313" key="2">
    <source>
        <dbReference type="EMBL" id="THH06830.1"/>
    </source>
</evidence>
<dbReference type="Proteomes" id="UP000308199">
    <property type="component" value="Unassembled WGS sequence"/>
</dbReference>
<proteinExistence type="predicted"/>
<evidence type="ECO:0000256" key="1">
    <source>
        <dbReference type="SAM" id="SignalP"/>
    </source>
</evidence>
<dbReference type="OrthoDB" id="623670at2759"/>
<comment type="caution">
    <text evidence="2">The sequence shown here is derived from an EMBL/GenBank/DDBJ whole genome shotgun (WGS) entry which is preliminary data.</text>
</comment>
<keyword evidence="1" id="KW-0732">Signal</keyword>
<organism evidence="2 3">
    <name type="scientific">Phellinidium pouzarii</name>
    <dbReference type="NCBI Taxonomy" id="167371"/>
    <lineage>
        <taxon>Eukaryota</taxon>
        <taxon>Fungi</taxon>
        <taxon>Dikarya</taxon>
        <taxon>Basidiomycota</taxon>
        <taxon>Agaricomycotina</taxon>
        <taxon>Agaricomycetes</taxon>
        <taxon>Hymenochaetales</taxon>
        <taxon>Hymenochaetaceae</taxon>
        <taxon>Phellinidium</taxon>
    </lineage>
</organism>
<feature type="chain" id="PRO_5020393654" description="SCP domain-containing protein" evidence="1">
    <location>
        <begin position="20"/>
        <end position="91"/>
    </location>
</feature>
<reference evidence="2 3" key="1">
    <citation type="submission" date="2019-02" db="EMBL/GenBank/DDBJ databases">
        <title>Genome sequencing of the rare red list fungi Phellinidium pouzarii.</title>
        <authorList>
            <person name="Buettner E."/>
            <person name="Kellner H."/>
        </authorList>
    </citation>
    <scope>NUCLEOTIDE SEQUENCE [LARGE SCALE GENOMIC DNA]</scope>
    <source>
        <strain evidence="2 3">DSM 108285</strain>
    </source>
</reference>
<accession>A0A4S4LB01</accession>
<evidence type="ECO:0008006" key="4">
    <source>
        <dbReference type="Google" id="ProtNLM"/>
    </source>
</evidence>
<name>A0A4S4LB01_9AGAM</name>
<gene>
    <name evidence="2" type="ORF">EW145_g3814</name>
</gene>
<feature type="signal peptide" evidence="1">
    <location>
        <begin position="1"/>
        <end position="19"/>
    </location>
</feature>
<evidence type="ECO:0000313" key="3">
    <source>
        <dbReference type="Proteomes" id="UP000308199"/>
    </source>
</evidence>
<dbReference type="AlphaFoldDB" id="A0A4S4LB01"/>
<keyword evidence="3" id="KW-1185">Reference proteome</keyword>
<protein>
    <recommendedName>
        <fullName evidence="4">SCP domain-containing protein</fullName>
    </recommendedName>
</protein>
<dbReference type="EMBL" id="SGPK01000173">
    <property type="protein sequence ID" value="THH06830.1"/>
    <property type="molecule type" value="Genomic_DNA"/>
</dbReference>